<keyword evidence="1" id="KW-0812">Transmembrane</keyword>
<reference evidence="3 4" key="2">
    <citation type="journal article" date="2016" name="ISME J.">
        <title>Characterization of the first cultured representative of Verrucomicrobia subdivision 5 indicates the proposal of a novel phylum.</title>
        <authorList>
            <person name="Spring S."/>
            <person name="Bunk B."/>
            <person name="Sproer C."/>
            <person name="Schumann P."/>
            <person name="Rohde M."/>
            <person name="Tindall B.J."/>
            <person name="Klenk H.P."/>
        </authorList>
    </citation>
    <scope>NUCLEOTIDE SEQUENCE [LARGE SCALE GENOMIC DNA]</scope>
    <source>
        <strain evidence="3 4">L21-Fru-AB</strain>
    </source>
</reference>
<evidence type="ECO:0000313" key="4">
    <source>
        <dbReference type="Proteomes" id="UP000035268"/>
    </source>
</evidence>
<name>A0A0G3EGS4_9BACT</name>
<protein>
    <submittedName>
        <fullName evidence="3">Virulence factor Mce family protein</fullName>
    </submittedName>
</protein>
<proteinExistence type="predicted"/>
<feature type="domain" description="Mce/MlaD" evidence="2">
    <location>
        <begin position="42"/>
        <end position="116"/>
    </location>
</feature>
<dbReference type="Pfam" id="PF02470">
    <property type="entry name" value="MlaD"/>
    <property type="match status" value="1"/>
</dbReference>
<gene>
    <name evidence="3" type="ORF">L21SP4_00742</name>
</gene>
<dbReference type="InterPro" id="IPR003399">
    <property type="entry name" value="Mce/MlaD"/>
</dbReference>
<dbReference type="PANTHER" id="PTHR33371">
    <property type="entry name" value="INTERMEMBRANE PHOSPHOLIPID TRANSPORT SYSTEM BINDING PROTEIN MLAD-RELATED"/>
    <property type="match status" value="1"/>
</dbReference>
<sequence>MKLKNNPDTPAEVLVGFFVFIVLLALGIFTIVLSRENVFEKSYPLEVSFEDVGGLREGDNVFMRGVRIGSVKDIRIGDRGVTVTAKLEQPVDLHRGYRIEVQATSVLGGKFMNIHEGDPRTPRIPDDAVPEGRVPVDLIDEASEVVRRLNEAFGEGGVVANLEDSMENVNAITRDLREGKGTMGRLIREDTLYRDLEMILADLREVSGRLRSGRGTIGKLLSEDDTLYRDLSEAASSLKNVAARLESGEGTLGRLIHDDGEVYRNLDETSASLKRIAAGLERGEGTLGKLIRDEGLYNEVDQLIEELRAAVDDAREATPVTTFSSVVFGAL</sequence>
<keyword evidence="1" id="KW-1133">Transmembrane helix</keyword>
<organism evidence="3 4">
    <name type="scientific">Kiritimatiella glycovorans</name>
    <dbReference type="NCBI Taxonomy" id="1307763"/>
    <lineage>
        <taxon>Bacteria</taxon>
        <taxon>Pseudomonadati</taxon>
        <taxon>Kiritimatiellota</taxon>
        <taxon>Kiritimatiellia</taxon>
        <taxon>Kiritimatiellales</taxon>
        <taxon>Kiritimatiellaceae</taxon>
        <taxon>Kiritimatiella</taxon>
    </lineage>
</organism>
<dbReference type="InterPro" id="IPR052336">
    <property type="entry name" value="MlaD_Phospholipid_Transporter"/>
</dbReference>
<evidence type="ECO:0000256" key="1">
    <source>
        <dbReference type="SAM" id="Phobius"/>
    </source>
</evidence>
<keyword evidence="4" id="KW-1185">Reference proteome</keyword>
<dbReference type="Proteomes" id="UP000035268">
    <property type="component" value="Chromosome"/>
</dbReference>
<dbReference type="KEGG" id="vbl:L21SP4_00742"/>
<dbReference type="OrthoDB" id="9769132at2"/>
<dbReference type="AlphaFoldDB" id="A0A0G3EGS4"/>
<dbReference type="RefSeq" id="WP_052881378.1">
    <property type="nucleotide sequence ID" value="NZ_CP010904.1"/>
</dbReference>
<reference evidence="4" key="1">
    <citation type="submission" date="2015-02" db="EMBL/GenBank/DDBJ databases">
        <title>Description and complete genome sequence of the first cultured representative of the subdivision 5 of the Verrucomicrobia phylum.</title>
        <authorList>
            <person name="Spring S."/>
            <person name="Bunk B."/>
            <person name="Sproer C."/>
            <person name="Klenk H.-P."/>
        </authorList>
    </citation>
    <scope>NUCLEOTIDE SEQUENCE [LARGE SCALE GENOMIC DNA]</scope>
    <source>
        <strain evidence="4">L21-Fru-AB</strain>
    </source>
</reference>
<keyword evidence="1" id="KW-0472">Membrane</keyword>
<evidence type="ECO:0000313" key="3">
    <source>
        <dbReference type="EMBL" id="AKJ64010.1"/>
    </source>
</evidence>
<feature type="transmembrane region" description="Helical" evidence="1">
    <location>
        <begin position="13"/>
        <end position="33"/>
    </location>
</feature>
<evidence type="ECO:0000259" key="2">
    <source>
        <dbReference type="Pfam" id="PF02470"/>
    </source>
</evidence>
<dbReference type="EMBL" id="CP010904">
    <property type="protein sequence ID" value="AKJ64010.1"/>
    <property type="molecule type" value="Genomic_DNA"/>
</dbReference>
<dbReference type="PANTHER" id="PTHR33371:SF4">
    <property type="entry name" value="INTERMEMBRANE PHOSPHOLIPID TRANSPORT SYSTEM BINDING PROTEIN MLAD"/>
    <property type="match status" value="1"/>
</dbReference>
<accession>A0A0G3EGS4</accession>
<dbReference type="STRING" id="1307763.L21SP4_00742"/>